<keyword evidence="5" id="KW-0479">Metal-binding</keyword>
<accession>A0A1E3ATA5</accession>
<evidence type="ECO:0000256" key="6">
    <source>
        <dbReference type="ARBA" id="ARBA00023002"/>
    </source>
</evidence>
<name>A0A1E3ATA5_9FIRM</name>
<evidence type="ECO:0000256" key="2">
    <source>
        <dbReference type="ARBA" id="ARBA00009777"/>
    </source>
</evidence>
<feature type="domain" description="4Fe-4S ferredoxin-type" evidence="10">
    <location>
        <begin position="76"/>
        <end position="107"/>
    </location>
</feature>
<dbReference type="PIRSF" id="PIRSF000371">
    <property type="entry name" value="PFL_act_enz"/>
    <property type="match status" value="1"/>
</dbReference>
<keyword evidence="8" id="KW-0411">Iron-sulfur</keyword>
<protein>
    <submittedName>
        <fullName evidence="12">Benzylsuccinate synthase activating enzyme</fullName>
        <ecNumber evidence="12">1.97.1.-</ecNumber>
    </submittedName>
</protein>
<feature type="domain" description="Radical SAM core" evidence="11">
    <location>
        <begin position="73"/>
        <end position="295"/>
    </location>
</feature>
<evidence type="ECO:0000256" key="5">
    <source>
        <dbReference type="ARBA" id="ARBA00022723"/>
    </source>
</evidence>
<dbReference type="PANTHER" id="PTHR30352">
    <property type="entry name" value="PYRUVATE FORMATE-LYASE-ACTIVATING ENZYME"/>
    <property type="match status" value="1"/>
</dbReference>
<dbReference type="Pfam" id="PF13353">
    <property type="entry name" value="Fer4_12"/>
    <property type="match status" value="1"/>
</dbReference>
<dbReference type="InterPro" id="IPR007197">
    <property type="entry name" value="rSAM"/>
</dbReference>
<dbReference type="RefSeq" id="WP_069156960.1">
    <property type="nucleotide sequence ID" value="NZ_DBFYTC010000085.1"/>
</dbReference>
<keyword evidence="4" id="KW-0949">S-adenosyl-L-methionine</keyword>
<keyword evidence="6 12" id="KW-0560">Oxidoreductase</keyword>
<dbReference type="InterPro" id="IPR012839">
    <property type="entry name" value="Organic_radical_activase"/>
</dbReference>
<dbReference type="GO" id="GO:0046872">
    <property type="term" value="F:metal ion binding"/>
    <property type="evidence" value="ECO:0007669"/>
    <property type="project" value="UniProtKB-KW"/>
</dbReference>
<dbReference type="GO" id="GO:0016491">
    <property type="term" value="F:oxidoreductase activity"/>
    <property type="evidence" value="ECO:0007669"/>
    <property type="project" value="UniProtKB-KW"/>
</dbReference>
<evidence type="ECO:0000259" key="11">
    <source>
        <dbReference type="PROSITE" id="PS51918"/>
    </source>
</evidence>
<dbReference type="SFLD" id="SFLDG01066">
    <property type="entry name" value="organic_radical-activating_enz"/>
    <property type="match status" value="1"/>
</dbReference>
<organism evidence="12 13">
    <name type="scientific">Eisenbergiella tayi</name>
    <dbReference type="NCBI Taxonomy" id="1432052"/>
    <lineage>
        <taxon>Bacteria</taxon>
        <taxon>Bacillati</taxon>
        <taxon>Bacillota</taxon>
        <taxon>Clostridia</taxon>
        <taxon>Lachnospirales</taxon>
        <taxon>Lachnospiraceae</taxon>
        <taxon>Eisenbergiella</taxon>
    </lineage>
</organism>
<dbReference type="EMBL" id="MCGI01000002">
    <property type="protein sequence ID" value="ODM11751.1"/>
    <property type="molecule type" value="Genomic_DNA"/>
</dbReference>
<keyword evidence="7" id="KW-0408">Iron</keyword>
<evidence type="ECO:0000256" key="7">
    <source>
        <dbReference type="ARBA" id="ARBA00023004"/>
    </source>
</evidence>
<dbReference type="GeneID" id="93303762"/>
<reference evidence="12 13" key="1">
    <citation type="submission" date="2016-07" db="EMBL/GenBank/DDBJ databases">
        <title>Characterization of isolates of Eisenbergiella tayi derived from blood cultures, using whole genome sequencing.</title>
        <authorList>
            <person name="Burdz T."/>
            <person name="Wiebe D."/>
            <person name="Huynh C."/>
            <person name="Bernard K."/>
        </authorList>
    </citation>
    <scope>NUCLEOTIDE SEQUENCE [LARGE SCALE GENOMIC DNA]</scope>
    <source>
        <strain evidence="12 13">NML 120489</strain>
    </source>
</reference>
<evidence type="ECO:0000256" key="4">
    <source>
        <dbReference type="ARBA" id="ARBA00022691"/>
    </source>
</evidence>
<dbReference type="EC" id="1.97.1.-" evidence="12"/>
<dbReference type="PROSITE" id="PS51379">
    <property type="entry name" value="4FE4S_FER_2"/>
    <property type="match status" value="2"/>
</dbReference>
<dbReference type="InterPro" id="IPR013785">
    <property type="entry name" value="Aldolase_TIM"/>
</dbReference>
<evidence type="ECO:0000313" key="13">
    <source>
        <dbReference type="Proteomes" id="UP000095003"/>
    </source>
</evidence>
<dbReference type="PROSITE" id="PS01087">
    <property type="entry name" value="RADICAL_ACTIVATING"/>
    <property type="match status" value="1"/>
</dbReference>
<evidence type="ECO:0000259" key="10">
    <source>
        <dbReference type="PROSITE" id="PS51379"/>
    </source>
</evidence>
<dbReference type="PATRIC" id="fig|1432052.3.peg.2610"/>
<feature type="domain" description="4Fe-4S ferredoxin-type" evidence="10">
    <location>
        <begin position="46"/>
        <end position="75"/>
    </location>
</feature>
<dbReference type="PANTHER" id="PTHR30352:SF4">
    <property type="entry name" value="PYRUVATE FORMATE-LYASE 2-ACTIVATING ENZYME"/>
    <property type="match status" value="1"/>
</dbReference>
<dbReference type="InterPro" id="IPR034457">
    <property type="entry name" value="Organic_radical-activating"/>
</dbReference>
<evidence type="ECO:0000256" key="3">
    <source>
        <dbReference type="ARBA" id="ARBA00022485"/>
    </source>
</evidence>
<dbReference type="SFLD" id="SFLDG01118">
    <property type="entry name" value="activating_enzymes__group_2"/>
    <property type="match status" value="1"/>
</dbReference>
<dbReference type="InterPro" id="IPR017896">
    <property type="entry name" value="4Fe4S_Fe-S-bd"/>
</dbReference>
<comment type="catalytic activity">
    <reaction evidence="9">
        <text>glycyl-[protein] + reduced [flavodoxin] + S-adenosyl-L-methionine = glycin-2-yl radical-[protein] + semiquinone [flavodoxin] + 5'-deoxyadenosine + L-methionine + H(+)</text>
        <dbReference type="Rhea" id="RHEA:61976"/>
        <dbReference type="Rhea" id="RHEA-COMP:10622"/>
        <dbReference type="Rhea" id="RHEA-COMP:14480"/>
        <dbReference type="Rhea" id="RHEA-COMP:15993"/>
        <dbReference type="Rhea" id="RHEA-COMP:15994"/>
        <dbReference type="ChEBI" id="CHEBI:15378"/>
        <dbReference type="ChEBI" id="CHEBI:17319"/>
        <dbReference type="ChEBI" id="CHEBI:29947"/>
        <dbReference type="ChEBI" id="CHEBI:32722"/>
        <dbReference type="ChEBI" id="CHEBI:57618"/>
        <dbReference type="ChEBI" id="CHEBI:57844"/>
        <dbReference type="ChEBI" id="CHEBI:59789"/>
        <dbReference type="ChEBI" id="CHEBI:140311"/>
    </reaction>
</comment>
<evidence type="ECO:0000256" key="8">
    <source>
        <dbReference type="ARBA" id="ARBA00023014"/>
    </source>
</evidence>
<dbReference type="AlphaFoldDB" id="A0A1E3ATA5"/>
<evidence type="ECO:0000256" key="1">
    <source>
        <dbReference type="ARBA" id="ARBA00001966"/>
    </source>
</evidence>
<dbReference type="InterPro" id="IPR058240">
    <property type="entry name" value="rSAM_sf"/>
</dbReference>
<dbReference type="NCBIfam" id="TIGR02494">
    <property type="entry name" value="PFLE_PFLC"/>
    <property type="match status" value="1"/>
</dbReference>
<sequence length="298" mass="34126">MKSAIIMDIQRYSIHDGPGIRTTVFFKGCHMACRWCHNPESQRREPELLFYENRCINCGECMLLCRKNAHSMESGKHRIDLSLCAECPGKEACSRICPAEAIKLCGREMTAEEVLCQVMKDRDFYGSQGGVTCSGGEPLLQDDFLTEFLPLCKENHISVCLDTTLNVEWKRVEKILPWTDLFLVDVKFMENDSQLYYTGTDGKRGLDNLYRLSERNVPVIIRMPLINGVSDTDKEISERKKLLKNLKNVRRVDCFAVSDHAAGKYRGLQRTEEKFNRGVEEGPFVKSIENKLGILHEF</sequence>
<dbReference type="SFLD" id="SFLDS00029">
    <property type="entry name" value="Radical_SAM"/>
    <property type="match status" value="1"/>
</dbReference>
<comment type="cofactor">
    <cofactor evidence="1">
        <name>[4Fe-4S] cluster</name>
        <dbReference type="ChEBI" id="CHEBI:49883"/>
    </cofactor>
</comment>
<keyword evidence="3" id="KW-0004">4Fe-4S</keyword>
<dbReference type="SUPFAM" id="SSF54862">
    <property type="entry name" value="4Fe-4S ferredoxins"/>
    <property type="match status" value="1"/>
</dbReference>
<dbReference type="Proteomes" id="UP000095003">
    <property type="component" value="Unassembled WGS sequence"/>
</dbReference>
<dbReference type="PROSITE" id="PS51918">
    <property type="entry name" value="RADICAL_SAM"/>
    <property type="match status" value="1"/>
</dbReference>
<dbReference type="InterPro" id="IPR040074">
    <property type="entry name" value="BssD/PflA/YjjW"/>
</dbReference>
<proteinExistence type="inferred from homology"/>
<comment type="similarity">
    <text evidence="2">Belongs to the organic radical-activating enzymes family.</text>
</comment>
<evidence type="ECO:0000313" key="12">
    <source>
        <dbReference type="EMBL" id="ODM11751.1"/>
    </source>
</evidence>
<dbReference type="GO" id="GO:0051539">
    <property type="term" value="F:4 iron, 4 sulfur cluster binding"/>
    <property type="evidence" value="ECO:0007669"/>
    <property type="project" value="UniProtKB-KW"/>
</dbReference>
<comment type="caution">
    <text evidence="12">The sequence shown here is derived from an EMBL/GenBank/DDBJ whole genome shotgun (WGS) entry which is preliminary data.</text>
</comment>
<evidence type="ECO:0000256" key="9">
    <source>
        <dbReference type="ARBA" id="ARBA00047365"/>
    </source>
</evidence>
<dbReference type="SUPFAM" id="SSF102114">
    <property type="entry name" value="Radical SAM enzymes"/>
    <property type="match status" value="1"/>
</dbReference>
<dbReference type="InterPro" id="IPR001989">
    <property type="entry name" value="Radical_activat_CS"/>
</dbReference>
<dbReference type="Gene3D" id="3.20.20.70">
    <property type="entry name" value="Aldolase class I"/>
    <property type="match status" value="1"/>
</dbReference>
<gene>
    <name evidence="12" type="primary">bssD_2</name>
    <name evidence="12" type="ORF">BEH84_02366</name>
</gene>